<evidence type="ECO:0000259" key="5">
    <source>
        <dbReference type="PROSITE" id="PS51733"/>
    </source>
</evidence>
<proteinExistence type="inferred from homology"/>
<evidence type="ECO:0000256" key="4">
    <source>
        <dbReference type="ARBA" id="ARBA00015925"/>
    </source>
</evidence>
<evidence type="ECO:0000313" key="7">
    <source>
        <dbReference type="Proteomes" id="UP000521872"/>
    </source>
</evidence>
<comment type="similarity">
    <text evidence="3">Belongs to the LplA family.</text>
</comment>
<dbReference type="AlphaFoldDB" id="A0A8H4VR92"/>
<dbReference type="PROSITE" id="PS51733">
    <property type="entry name" value="BPL_LPL_CATALYTIC"/>
    <property type="match status" value="1"/>
</dbReference>
<comment type="function">
    <text evidence="1">Catalyzes both the ATP-dependent activation of exogenously supplied lipoate to lipoyl-AMP and the transfer of the activated lipoyl onto the lipoyl domains of lipoate-dependent enzymes.</text>
</comment>
<evidence type="ECO:0000256" key="1">
    <source>
        <dbReference type="ARBA" id="ARBA00003253"/>
    </source>
</evidence>
<comment type="pathway">
    <text evidence="2">Protein modification; protein lipoylation via exogenous pathway; protein N(6)-(lipoyl)lysine from lipoate: step 2/2.</text>
</comment>
<dbReference type="InterPro" id="IPR004562">
    <property type="entry name" value="LipoylTrfase_LipoateP_Ligase"/>
</dbReference>
<evidence type="ECO:0000313" key="6">
    <source>
        <dbReference type="EMBL" id="KAF4619137.1"/>
    </source>
</evidence>
<organism evidence="6 7">
    <name type="scientific">Agrocybe pediades</name>
    <dbReference type="NCBI Taxonomy" id="84607"/>
    <lineage>
        <taxon>Eukaryota</taxon>
        <taxon>Fungi</taxon>
        <taxon>Dikarya</taxon>
        <taxon>Basidiomycota</taxon>
        <taxon>Agaricomycotina</taxon>
        <taxon>Agaricomycetes</taxon>
        <taxon>Agaricomycetidae</taxon>
        <taxon>Agaricales</taxon>
        <taxon>Agaricineae</taxon>
        <taxon>Strophariaceae</taxon>
        <taxon>Agrocybe</taxon>
    </lineage>
</organism>
<dbReference type="EMBL" id="JAACJL010000016">
    <property type="protein sequence ID" value="KAF4619137.1"/>
    <property type="molecule type" value="Genomic_DNA"/>
</dbReference>
<dbReference type="Gene3D" id="3.30.930.10">
    <property type="entry name" value="Bira Bifunctional Protein, Domain 2"/>
    <property type="match status" value="1"/>
</dbReference>
<dbReference type="SUPFAM" id="SSF55681">
    <property type="entry name" value="Class II aaRS and biotin synthetases"/>
    <property type="match status" value="1"/>
</dbReference>
<protein>
    <recommendedName>
        <fullName evidence="4">Putative lipoate-protein ligase A</fullName>
    </recommendedName>
</protein>
<dbReference type="GO" id="GO:0009249">
    <property type="term" value="P:protein lipoylation"/>
    <property type="evidence" value="ECO:0007669"/>
    <property type="project" value="InterPro"/>
</dbReference>
<dbReference type="InterPro" id="IPR004143">
    <property type="entry name" value="BPL_LPL_catalytic"/>
</dbReference>
<dbReference type="GO" id="GO:0005739">
    <property type="term" value="C:mitochondrion"/>
    <property type="evidence" value="ECO:0007669"/>
    <property type="project" value="TreeGrafter"/>
</dbReference>
<evidence type="ECO:0000256" key="2">
    <source>
        <dbReference type="ARBA" id="ARBA00005085"/>
    </source>
</evidence>
<reference evidence="6 7" key="1">
    <citation type="submission" date="2019-12" db="EMBL/GenBank/DDBJ databases">
        <authorList>
            <person name="Floudas D."/>
            <person name="Bentzer J."/>
            <person name="Ahren D."/>
            <person name="Johansson T."/>
            <person name="Persson P."/>
            <person name="Tunlid A."/>
        </authorList>
    </citation>
    <scope>NUCLEOTIDE SEQUENCE [LARGE SCALE GENOMIC DNA]</scope>
    <source>
        <strain evidence="6 7">CBS 102.39</strain>
    </source>
</reference>
<dbReference type="Gene3D" id="3.30.390.50">
    <property type="entry name" value="CO dehydrogenase flavoprotein, C-terminal domain"/>
    <property type="match status" value="1"/>
</dbReference>
<dbReference type="UniPathway" id="UPA00537">
    <property type="reaction ID" value="UER00595"/>
</dbReference>
<dbReference type="Pfam" id="PF21948">
    <property type="entry name" value="LplA-B_cat"/>
    <property type="match status" value="1"/>
</dbReference>
<dbReference type="PANTHER" id="PTHR12561">
    <property type="entry name" value="LIPOATE-PROTEIN LIGASE"/>
    <property type="match status" value="1"/>
</dbReference>
<accession>A0A8H4VR92</accession>
<dbReference type="GO" id="GO:0017118">
    <property type="term" value="F:lipoyltransferase activity"/>
    <property type="evidence" value="ECO:0007669"/>
    <property type="project" value="TreeGrafter"/>
</dbReference>
<dbReference type="PANTHER" id="PTHR12561:SF3">
    <property type="entry name" value="LIPOYLTRANSFERASE 1, MITOCHONDRIAL"/>
    <property type="match status" value="1"/>
</dbReference>
<comment type="caution">
    <text evidence="6">The sequence shown here is derived from an EMBL/GenBank/DDBJ whole genome shotgun (WGS) entry which is preliminary data.</text>
</comment>
<dbReference type="Proteomes" id="UP000521872">
    <property type="component" value="Unassembled WGS sequence"/>
</dbReference>
<feature type="domain" description="BPL/LPL catalytic" evidence="5">
    <location>
        <begin position="1"/>
        <end position="107"/>
    </location>
</feature>
<sequence length="241" mass="26939">MHELSFSHGDIPQMPIETETYLSLYVSGSAYKIVTKRSYHHGTMLLSTELDTLGNVLRPQKENIVTKGVDSVRSPVCNLKRHNSTITHESFTSAVVEQFQAEYGVSSEPCLVSESEDVKNIEFIKQGMAELSTWDWLFGQTPQFTHTLRHTFAWGDVTIRIESKHGLIVNCTLTISNTQLPGDAVASLGAFAERFYQGQKYGFIDDIGDAEEHGLINDQAVSSLAQEVHALVQDKINLHQR</sequence>
<dbReference type="SUPFAM" id="SSF82649">
    <property type="entry name" value="SufE/NifU"/>
    <property type="match status" value="1"/>
</dbReference>
<name>A0A8H4VR92_9AGAR</name>
<keyword evidence="7" id="KW-1185">Reference proteome</keyword>
<dbReference type="InterPro" id="IPR045864">
    <property type="entry name" value="aa-tRNA-synth_II/BPL/LPL"/>
</dbReference>
<gene>
    <name evidence="6" type="ORF">D9613_004797</name>
</gene>
<evidence type="ECO:0000256" key="3">
    <source>
        <dbReference type="ARBA" id="ARBA00008242"/>
    </source>
</evidence>